<dbReference type="InterPro" id="IPR029045">
    <property type="entry name" value="ClpP/crotonase-like_dom_sf"/>
</dbReference>
<dbReference type="SUPFAM" id="SSF52096">
    <property type="entry name" value="ClpP/crotonase"/>
    <property type="match status" value="1"/>
</dbReference>
<comment type="subcellular location">
    <subcellularLocation>
        <location evidence="1">Cytoplasm</location>
        <location evidence="1">Cytosol</location>
    </subcellularLocation>
</comment>
<keyword evidence="3" id="KW-0963">Cytoplasm</keyword>
<dbReference type="GO" id="GO:0004492">
    <property type="term" value="F:methyl/ethyl malonyl-CoA decarboxylase activity"/>
    <property type="evidence" value="ECO:0007669"/>
    <property type="project" value="UniProtKB-EC"/>
</dbReference>
<evidence type="ECO:0000256" key="4">
    <source>
        <dbReference type="ARBA" id="ARBA00023239"/>
    </source>
</evidence>
<dbReference type="GO" id="GO:0006635">
    <property type="term" value="P:fatty acid beta-oxidation"/>
    <property type="evidence" value="ECO:0007669"/>
    <property type="project" value="TreeGrafter"/>
</dbReference>
<keyword evidence="4" id="KW-0456">Lyase</keyword>
<dbReference type="Pfam" id="PF00378">
    <property type="entry name" value="ECH_1"/>
    <property type="match status" value="1"/>
</dbReference>
<comment type="caution">
    <text evidence="14">The sequence shown here is derived from an EMBL/GenBank/DDBJ whole genome shotgun (WGS) entry which is preliminary data.</text>
</comment>
<evidence type="ECO:0000256" key="1">
    <source>
        <dbReference type="ARBA" id="ARBA00004514"/>
    </source>
</evidence>
<dbReference type="Proteomes" id="UP000243217">
    <property type="component" value="Unassembled WGS sequence"/>
</dbReference>
<name>A0A1V9ZWV7_9STRA</name>
<dbReference type="OrthoDB" id="448450at2759"/>
<dbReference type="EC" id="4.1.1.94" evidence="7"/>
<dbReference type="PANTHER" id="PTHR11941">
    <property type="entry name" value="ENOYL-COA HYDRATASE-RELATED"/>
    <property type="match status" value="1"/>
</dbReference>
<evidence type="ECO:0000256" key="11">
    <source>
        <dbReference type="ARBA" id="ARBA00047446"/>
    </source>
</evidence>
<evidence type="ECO:0000256" key="6">
    <source>
        <dbReference type="ARBA" id="ARBA00036541"/>
    </source>
</evidence>
<proteinExistence type="inferred from homology"/>
<evidence type="ECO:0000256" key="2">
    <source>
        <dbReference type="ARBA" id="ARBA00005254"/>
    </source>
</evidence>
<comment type="catalytic activity">
    <reaction evidence="6">
        <text>(2R)-ethylmalonyl-CoA + H(+) = butanoyl-CoA + CO2</text>
        <dbReference type="Rhea" id="RHEA:59540"/>
        <dbReference type="ChEBI" id="CHEBI:15378"/>
        <dbReference type="ChEBI" id="CHEBI:16526"/>
        <dbReference type="ChEBI" id="CHEBI:57371"/>
        <dbReference type="ChEBI" id="CHEBI:85316"/>
        <dbReference type="EC" id="4.1.1.94"/>
    </reaction>
    <physiologicalReaction direction="left-to-right" evidence="6">
        <dbReference type="Rhea" id="RHEA:59541"/>
    </physiologicalReaction>
</comment>
<accession>A0A1V9ZWV7</accession>
<evidence type="ECO:0000256" key="12">
    <source>
        <dbReference type="ARBA" id="ARBA00056546"/>
    </source>
</evidence>
<dbReference type="AlphaFoldDB" id="A0A1V9ZWV7"/>
<protein>
    <recommendedName>
        <fullName evidence="8">Ethylmalonyl-CoA decarboxylase</fullName>
        <ecNumber evidence="7">4.1.1.94</ecNumber>
    </recommendedName>
    <alternativeName>
        <fullName evidence="10">Enoyl-CoA hydratase domain-containing protein 1</fullName>
    </alternativeName>
    <alternativeName>
        <fullName evidence="9">Methylmalonyl-CoA decarboxylase</fullName>
    </alternativeName>
</protein>
<dbReference type="Gene3D" id="3.90.226.10">
    <property type="entry name" value="2-enoyl-CoA Hydratase, Chain A, domain 1"/>
    <property type="match status" value="1"/>
</dbReference>
<comment type="similarity">
    <text evidence="2 13">Belongs to the enoyl-CoA hydratase/isomerase family.</text>
</comment>
<sequence>MFLRRFSVLSRPSDMSSLRSLGTVHDYVHLHLPSSSSFSWASSLPHTALIHFRNASARNAFSGKMMAELHDAIDAIECSLPSLSCVVLRGADGHFCAGADIRVAKTHLSSQEGGAAMSRVMTHALSRLRGLPLVSVAVLEGAAVGGGAELTTSCDFRIMKTSAKVAFVHANMGVVPGWGGAARLVKLVGRQQALKLLGRTEKMDAKKALEIGFADVIADDIEAATIEFLKPFNEKEPHVMQGLKRAVANADDIVFDQMQAKEHEIFQELWGGPANIAALDRHRTK</sequence>
<dbReference type="STRING" id="74557.A0A1V9ZWV7"/>
<comment type="catalytic activity">
    <reaction evidence="11">
        <text>(S)-methylmalonyl-CoA + H(+) = propanoyl-CoA + CO2</text>
        <dbReference type="Rhea" id="RHEA:61340"/>
        <dbReference type="ChEBI" id="CHEBI:15378"/>
        <dbReference type="ChEBI" id="CHEBI:16526"/>
        <dbReference type="ChEBI" id="CHEBI:57327"/>
        <dbReference type="ChEBI" id="CHEBI:57392"/>
        <dbReference type="EC" id="4.1.1.94"/>
    </reaction>
    <physiologicalReaction direction="left-to-right" evidence="11">
        <dbReference type="Rhea" id="RHEA:61341"/>
    </physiologicalReaction>
</comment>
<evidence type="ECO:0000256" key="10">
    <source>
        <dbReference type="ARBA" id="ARBA00042182"/>
    </source>
</evidence>
<dbReference type="CDD" id="cd06558">
    <property type="entry name" value="crotonase-like"/>
    <property type="match status" value="1"/>
</dbReference>
<evidence type="ECO:0000313" key="15">
    <source>
        <dbReference type="Proteomes" id="UP000243217"/>
    </source>
</evidence>
<dbReference type="PROSITE" id="PS00166">
    <property type="entry name" value="ENOYL_COA_HYDRATASE"/>
    <property type="match status" value="1"/>
</dbReference>
<dbReference type="InterPro" id="IPR001753">
    <property type="entry name" value="Enoyl-CoA_hydra/iso"/>
</dbReference>
<evidence type="ECO:0000256" key="7">
    <source>
        <dbReference type="ARBA" id="ARBA00038883"/>
    </source>
</evidence>
<comment type="function">
    <text evidence="12">Decarboxylates ethylmalonyl-CoA, a potentially toxic metabolite, to form butyryl-CoA, suggesting it might be involved in metabolite proofreading. Acts preferentially on (S)-ethylmalonyl-CoA but also has some activity on the (R)-isomer. Also has methylmalonyl-CoA decarboxylase activity at lower level.</text>
</comment>
<dbReference type="EMBL" id="JNBS01001122">
    <property type="protein sequence ID" value="OQS02494.1"/>
    <property type="molecule type" value="Genomic_DNA"/>
</dbReference>
<evidence type="ECO:0000256" key="9">
    <source>
        <dbReference type="ARBA" id="ARBA00042052"/>
    </source>
</evidence>
<organism evidence="14 15">
    <name type="scientific">Thraustotheca clavata</name>
    <dbReference type="NCBI Taxonomy" id="74557"/>
    <lineage>
        <taxon>Eukaryota</taxon>
        <taxon>Sar</taxon>
        <taxon>Stramenopiles</taxon>
        <taxon>Oomycota</taxon>
        <taxon>Saprolegniomycetes</taxon>
        <taxon>Saprolegniales</taxon>
        <taxon>Achlyaceae</taxon>
        <taxon>Thraustotheca</taxon>
    </lineage>
</organism>
<dbReference type="GO" id="GO:0005829">
    <property type="term" value="C:cytosol"/>
    <property type="evidence" value="ECO:0007669"/>
    <property type="project" value="UniProtKB-SubCell"/>
</dbReference>
<gene>
    <name evidence="14" type="ORF">THRCLA_05137</name>
</gene>
<evidence type="ECO:0000313" key="14">
    <source>
        <dbReference type="EMBL" id="OQS02494.1"/>
    </source>
</evidence>
<dbReference type="InterPro" id="IPR018376">
    <property type="entry name" value="Enoyl-CoA_hyd/isom_CS"/>
</dbReference>
<evidence type="ECO:0000256" key="5">
    <source>
        <dbReference type="ARBA" id="ARBA00036343"/>
    </source>
</evidence>
<reference evidence="14 15" key="1">
    <citation type="journal article" date="2014" name="Genome Biol. Evol.">
        <title>The secreted proteins of Achlya hypogyna and Thraustotheca clavata identify the ancestral oomycete secretome and reveal gene acquisitions by horizontal gene transfer.</title>
        <authorList>
            <person name="Misner I."/>
            <person name="Blouin N."/>
            <person name="Leonard G."/>
            <person name="Richards T.A."/>
            <person name="Lane C.E."/>
        </authorList>
    </citation>
    <scope>NUCLEOTIDE SEQUENCE [LARGE SCALE GENOMIC DNA]</scope>
    <source>
        <strain evidence="14 15">ATCC 34112</strain>
    </source>
</reference>
<keyword evidence="15" id="KW-1185">Reference proteome</keyword>
<dbReference type="PANTHER" id="PTHR11941:SF27">
    <property type="entry name" value="ETHYLMALONYL-COA DECARBOXYLASE"/>
    <property type="match status" value="1"/>
</dbReference>
<evidence type="ECO:0000256" key="3">
    <source>
        <dbReference type="ARBA" id="ARBA00022490"/>
    </source>
</evidence>
<comment type="catalytic activity">
    <reaction evidence="5">
        <text>(2S)-ethylmalonyl-CoA + H(+) = butanoyl-CoA + CO2</text>
        <dbReference type="Rhea" id="RHEA:32131"/>
        <dbReference type="ChEBI" id="CHEBI:15378"/>
        <dbReference type="ChEBI" id="CHEBI:16526"/>
        <dbReference type="ChEBI" id="CHEBI:57371"/>
        <dbReference type="ChEBI" id="CHEBI:60909"/>
        <dbReference type="EC" id="4.1.1.94"/>
    </reaction>
    <physiologicalReaction direction="left-to-right" evidence="5">
        <dbReference type="Rhea" id="RHEA:32132"/>
    </physiologicalReaction>
</comment>
<evidence type="ECO:0000256" key="8">
    <source>
        <dbReference type="ARBA" id="ARBA00039903"/>
    </source>
</evidence>
<evidence type="ECO:0000256" key="13">
    <source>
        <dbReference type="RuleBase" id="RU003707"/>
    </source>
</evidence>